<keyword evidence="7" id="KW-0862">Zinc</keyword>
<evidence type="ECO:0000259" key="10">
    <source>
        <dbReference type="Pfam" id="PF20511"/>
    </source>
</evidence>
<dbReference type="InterPro" id="IPR001250">
    <property type="entry name" value="Man6P_Isoase-1"/>
</dbReference>
<feature type="domain" description="Phosphomannose isomerase type I helical insertion" evidence="11">
    <location>
        <begin position="289"/>
        <end position="357"/>
    </location>
</feature>
<dbReference type="OMA" id="NVHEKVC"/>
<keyword evidence="13" id="KW-1185">Reference proteome</keyword>
<evidence type="ECO:0000256" key="7">
    <source>
        <dbReference type="ARBA" id="ARBA00022833"/>
    </source>
</evidence>
<evidence type="ECO:0000259" key="11">
    <source>
        <dbReference type="Pfam" id="PF20512"/>
    </source>
</evidence>
<feature type="region of interest" description="Disordered" evidence="9">
    <location>
        <begin position="1"/>
        <end position="20"/>
    </location>
</feature>
<dbReference type="UniPathway" id="UPA00126">
    <property type="reaction ID" value="UER00423"/>
</dbReference>
<gene>
    <name evidence="12" type="ORF">H696_01117</name>
</gene>
<dbReference type="PANTHER" id="PTHR10309:SF0">
    <property type="entry name" value="MANNOSE-6-PHOSPHATE ISOMERASE"/>
    <property type="match status" value="1"/>
</dbReference>
<dbReference type="InterPro" id="IPR018050">
    <property type="entry name" value="Pmannose_isomerase-type1_CS"/>
</dbReference>
<feature type="domain" description="Phosphomannose isomerase type I catalytic" evidence="10">
    <location>
        <begin position="42"/>
        <end position="209"/>
    </location>
</feature>
<dbReference type="CDD" id="cd07011">
    <property type="entry name" value="cupin_PMI_type_I_N"/>
    <property type="match status" value="1"/>
</dbReference>
<dbReference type="GO" id="GO:0005975">
    <property type="term" value="P:carbohydrate metabolic process"/>
    <property type="evidence" value="ECO:0007669"/>
    <property type="project" value="InterPro"/>
</dbReference>
<evidence type="ECO:0000313" key="13">
    <source>
        <dbReference type="Proteomes" id="UP000030693"/>
    </source>
</evidence>
<dbReference type="Pfam" id="PF20512">
    <property type="entry name" value="PMI_typeI_hel"/>
    <property type="match status" value="1"/>
</dbReference>
<dbReference type="PROSITE" id="PS00965">
    <property type="entry name" value="PMI_I_1"/>
    <property type="match status" value="1"/>
</dbReference>
<dbReference type="RefSeq" id="XP_009493272.1">
    <property type="nucleotide sequence ID" value="XM_009494997.1"/>
</dbReference>
<dbReference type="GO" id="GO:0009298">
    <property type="term" value="P:GDP-mannose biosynthetic process"/>
    <property type="evidence" value="ECO:0007669"/>
    <property type="project" value="UniProtKB-UniPathway"/>
</dbReference>
<keyword evidence="6" id="KW-0479">Metal-binding</keyword>
<dbReference type="GO" id="GO:0008270">
    <property type="term" value="F:zinc ion binding"/>
    <property type="evidence" value="ECO:0007669"/>
    <property type="project" value="InterPro"/>
</dbReference>
<dbReference type="PANTHER" id="PTHR10309">
    <property type="entry name" value="MANNOSE-6-PHOSPHATE ISOMERASE"/>
    <property type="match status" value="1"/>
</dbReference>
<organism evidence="12">
    <name type="scientific">Fonticula alba</name>
    <name type="common">Slime mold</name>
    <dbReference type="NCBI Taxonomy" id="691883"/>
    <lineage>
        <taxon>Eukaryota</taxon>
        <taxon>Rotosphaerida</taxon>
        <taxon>Fonticulaceae</taxon>
        <taxon>Fonticula</taxon>
    </lineage>
</organism>
<evidence type="ECO:0000313" key="12">
    <source>
        <dbReference type="EMBL" id="KCV71694.1"/>
    </source>
</evidence>
<evidence type="ECO:0000256" key="8">
    <source>
        <dbReference type="ARBA" id="ARBA00023235"/>
    </source>
</evidence>
<dbReference type="PRINTS" id="PR00714">
    <property type="entry name" value="MAN6PISMRASE"/>
</dbReference>
<dbReference type="eggNOG" id="KOG2757">
    <property type="taxonomic scope" value="Eukaryota"/>
</dbReference>
<protein>
    <recommendedName>
        <fullName evidence="5">mannose-6-phosphate isomerase</fullName>
        <ecNumber evidence="5">5.3.1.8</ecNumber>
    </recommendedName>
</protein>
<evidence type="ECO:0000256" key="2">
    <source>
        <dbReference type="ARBA" id="ARBA00001947"/>
    </source>
</evidence>
<dbReference type="InterPro" id="IPR014710">
    <property type="entry name" value="RmlC-like_jellyroll"/>
</dbReference>
<comment type="similarity">
    <text evidence="4">Belongs to the mannose-6-phosphate isomerase type 1 family.</text>
</comment>
<comment type="cofactor">
    <cofactor evidence="2">
        <name>Zn(2+)</name>
        <dbReference type="ChEBI" id="CHEBI:29105"/>
    </cofactor>
</comment>
<evidence type="ECO:0000256" key="6">
    <source>
        <dbReference type="ARBA" id="ARBA00022723"/>
    </source>
</evidence>
<dbReference type="InterPro" id="IPR011051">
    <property type="entry name" value="RmlC_Cupin_sf"/>
</dbReference>
<dbReference type="RefSeq" id="XP_009493271.1">
    <property type="nucleotide sequence ID" value="XM_009494996.1"/>
</dbReference>
<accession>A0A058ZBB9</accession>
<dbReference type="EMBL" id="KB932202">
    <property type="protein sequence ID" value="KCV71694.1"/>
    <property type="molecule type" value="Genomic_DNA"/>
</dbReference>
<evidence type="ECO:0000256" key="5">
    <source>
        <dbReference type="ARBA" id="ARBA00011956"/>
    </source>
</evidence>
<comment type="catalytic activity">
    <reaction evidence="1">
        <text>D-mannose 6-phosphate = D-fructose 6-phosphate</text>
        <dbReference type="Rhea" id="RHEA:12356"/>
        <dbReference type="ChEBI" id="CHEBI:58735"/>
        <dbReference type="ChEBI" id="CHEBI:61527"/>
        <dbReference type="EC" id="5.3.1.8"/>
    </reaction>
</comment>
<evidence type="ECO:0000256" key="9">
    <source>
        <dbReference type="SAM" id="MobiDB-lite"/>
    </source>
</evidence>
<feature type="region of interest" description="Disordered" evidence="9">
    <location>
        <begin position="95"/>
        <end position="115"/>
    </location>
</feature>
<dbReference type="InterPro" id="IPR046458">
    <property type="entry name" value="PMI_typeI_hel"/>
</dbReference>
<dbReference type="Gene3D" id="2.60.120.10">
    <property type="entry name" value="Jelly Rolls"/>
    <property type="match status" value="2"/>
</dbReference>
<evidence type="ECO:0000256" key="3">
    <source>
        <dbReference type="ARBA" id="ARBA00004666"/>
    </source>
</evidence>
<keyword evidence="8 12" id="KW-0413">Isomerase</keyword>
<dbReference type="Gene3D" id="1.10.441.10">
    <property type="entry name" value="Phosphomannose Isomerase, domain 2"/>
    <property type="match status" value="1"/>
</dbReference>
<name>A0A058ZBB9_FONAL</name>
<feature type="compositionally biased region" description="Basic and acidic residues" evidence="9">
    <location>
        <begin position="1"/>
        <end position="13"/>
    </location>
</feature>
<dbReference type="Pfam" id="PF20511">
    <property type="entry name" value="PMI_typeI_cat"/>
    <property type="match status" value="1"/>
</dbReference>
<evidence type="ECO:0000256" key="1">
    <source>
        <dbReference type="ARBA" id="ARBA00000757"/>
    </source>
</evidence>
<dbReference type="EC" id="5.3.1.8" evidence="5"/>
<dbReference type="SUPFAM" id="SSF51182">
    <property type="entry name" value="RmlC-like cupins"/>
    <property type="match status" value="1"/>
</dbReference>
<dbReference type="OrthoDB" id="6605218at2759"/>
<proteinExistence type="inferred from homology"/>
<sequence>MTSAERIRPRPAEPDADLSAAHPLKVARSGGTPTTGAGCAAVFPLRGAIQHYEWGTTGSESLLYKFARDAHQYAPTDDHSRTPFAELWLGTHPSGPASVLTSPEAAADDPRPASSLGDARAVTLGAFIGAQPGVLGVGAAAPTPGAELPFLLKVLSVRTALSIQVHPDRTAARLLHREFPAVYRDDNHKPEMAIALGPEPFRAMVGIRPLSEIFELALATPELTTILDLEHAGGSAVLDRPTSILPPRQDDAFEAGVSPLKHVAALLAEASSVGGAAPGDMALRTAAFRVFDCLMRAPEGVVAVQAATLLARLQADSSISADRMDPSLPVLARANNLALRLSQQYPGDRGIFCAYLLNEVFLQPGEAIFLEAGLPHAYVSGDCIECMSASDNVVRAGLTPKFRDVGTLLSILDSTPAPGSRFMVQPIPQPSDTGRPGLETLRYPSPAPEFEVDRLCMTTGSCDAAPVDVPSILLCAAGRGRVAGLECAPGSAFFVPAGAGVSLVGAGEESLILYRARSNPAADKQ</sequence>
<dbReference type="AlphaFoldDB" id="A0A058ZBB9"/>
<comment type="pathway">
    <text evidence="3">Nucleotide-sugar biosynthesis; GDP-alpha-D-mannose biosynthesis; alpha-D-mannose 1-phosphate from D-fructose 6-phosphate: step 1/2.</text>
</comment>
<dbReference type="GeneID" id="20525842"/>
<reference evidence="12" key="1">
    <citation type="submission" date="2013-04" db="EMBL/GenBank/DDBJ databases">
        <title>The Genome Sequence of Fonticula alba ATCC 38817.</title>
        <authorList>
            <consortium name="The Broad Institute Genomics Platform"/>
            <person name="Russ C."/>
            <person name="Cuomo C."/>
            <person name="Burger G."/>
            <person name="Gray M.W."/>
            <person name="Holland P.W.H."/>
            <person name="King N."/>
            <person name="Lang F.B.F."/>
            <person name="Roger A.J."/>
            <person name="Ruiz-Trillo I."/>
            <person name="Brown M."/>
            <person name="Walker B."/>
            <person name="Young S."/>
            <person name="Zeng Q."/>
            <person name="Gargeya S."/>
            <person name="Fitzgerald M."/>
            <person name="Haas B."/>
            <person name="Abouelleil A."/>
            <person name="Allen A.W."/>
            <person name="Alvarado L."/>
            <person name="Arachchi H.M."/>
            <person name="Berlin A.M."/>
            <person name="Chapman S.B."/>
            <person name="Gainer-Dewar J."/>
            <person name="Goldberg J."/>
            <person name="Griggs A."/>
            <person name="Gujja S."/>
            <person name="Hansen M."/>
            <person name="Howarth C."/>
            <person name="Imamovic A."/>
            <person name="Ireland A."/>
            <person name="Larimer J."/>
            <person name="McCowan C."/>
            <person name="Murphy C."/>
            <person name="Pearson M."/>
            <person name="Poon T.W."/>
            <person name="Priest M."/>
            <person name="Roberts A."/>
            <person name="Saif S."/>
            <person name="Shea T."/>
            <person name="Sisk P."/>
            <person name="Sykes S."/>
            <person name="Wortman J."/>
            <person name="Nusbaum C."/>
            <person name="Birren B."/>
        </authorList>
    </citation>
    <scope>NUCLEOTIDE SEQUENCE [LARGE SCALE GENOMIC DNA]</scope>
    <source>
        <strain evidence="12">ATCC 38817</strain>
    </source>
</reference>
<dbReference type="Proteomes" id="UP000030693">
    <property type="component" value="Unassembled WGS sequence"/>
</dbReference>
<dbReference type="STRING" id="691883.A0A058ZBB9"/>
<dbReference type="NCBIfam" id="TIGR00218">
    <property type="entry name" value="manA"/>
    <property type="match status" value="1"/>
</dbReference>
<dbReference type="GO" id="GO:0005829">
    <property type="term" value="C:cytosol"/>
    <property type="evidence" value="ECO:0007669"/>
    <property type="project" value="TreeGrafter"/>
</dbReference>
<dbReference type="EMBL" id="KB932202">
    <property type="protein sequence ID" value="KCV71693.1"/>
    <property type="molecule type" value="Genomic_DNA"/>
</dbReference>
<dbReference type="GO" id="GO:0004476">
    <property type="term" value="F:mannose-6-phosphate isomerase activity"/>
    <property type="evidence" value="ECO:0007669"/>
    <property type="project" value="UniProtKB-EC"/>
</dbReference>
<evidence type="ECO:0000256" key="4">
    <source>
        <dbReference type="ARBA" id="ARBA00010772"/>
    </source>
</evidence>
<dbReference type="InterPro" id="IPR016305">
    <property type="entry name" value="Mannose-6-P_Isomerase"/>
</dbReference>
<dbReference type="InterPro" id="IPR046457">
    <property type="entry name" value="PMI_typeI_cat"/>
</dbReference>